<dbReference type="SUPFAM" id="SSF54292">
    <property type="entry name" value="2Fe-2S ferredoxin-like"/>
    <property type="match status" value="1"/>
</dbReference>
<protein>
    <submittedName>
        <fullName evidence="11">Ferredoxin--NADP reductase</fullName>
    </submittedName>
</protein>
<name>A0AAX1N730_9BACT</name>
<dbReference type="Pfam" id="PF00175">
    <property type="entry name" value="NAD_binding_1"/>
    <property type="match status" value="1"/>
</dbReference>
<dbReference type="PROSITE" id="PS51384">
    <property type="entry name" value="FAD_FR"/>
    <property type="match status" value="1"/>
</dbReference>
<dbReference type="InterPro" id="IPR039261">
    <property type="entry name" value="FNR_nucleotide-bd"/>
</dbReference>
<evidence type="ECO:0000259" key="10">
    <source>
        <dbReference type="PROSITE" id="PS51384"/>
    </source>
</evidence>
<dbReference type="Gene3D" id="2.40.30.10">
    <property type="entry name" value="Translation factors"/>
    <property type="match status" value="1"/>
</dbReference>
<evidence type="ECO:0000256" key="7">
    <source>
        <dbReference type="ARBA" id="ARBA00023004"/>
    </source>
</evidence>
<evidence type="ECO:0000256" key="1">
    <source>
        <dbReference type="ARBA" id="ARBA00001974"/>
    </source>
</evidence>
<dbReference type="CDD" id="cd00207">
    <property type="entry name" value="fer2"/>
    <property type="match status" value="1"/>
</dbReference>
<gene>
    <name evidence="11" type="ORF">KMW28_07165</name>
</gene>
<evidence type="ECO:0000256" key="8">
    <source>
        <dbReference type="ARBA" id="ARBA00023014"/>
    </source>
</evidence>
<dbReference type="InterPro" id="IPR017927">
    <property type="entry name" value="FAD-bd_FR_type"/>
</dbReference>
<proteinExistence type="predicted"/>
<dbReference type="PANTHER" id="PTHR47354:SF8">
    <property type="entry name" value="1,2-PHENYLACETYL-COA EPOXIDASE, SUBUNIT E"/>
    <property type="match status" value="1"/>
</dbReference>
<dbReference type="InterPro" id="IPR017938">
    <property type="entry name" value="Riboflavin_synthase-like_b-brl"/>
</dbReference>
<dbReference type="PRINTS" id="PR00371">
    <property type="entry name" value="FPNCR"/>
</dbReference>
<evidence type="ECO:0000259" key="9">
    <source>
        <dbReference type="PROSITE" id="PS51085"/>
    </source>
</evidence>
<dbReference type="Gene3D" id="3.40.50.80">
    <property type="entry name" value="Nucleotide-binding domain of ferredoxin-NADP reductase (FNR) module"/>
    <property type="match status" value="1"/>
</dbReference>
<dbReference type="SUPFAM" id="SSF52343">
    <property type="entry name" value="Ferredoxin reductase-like, C-terminal NADP-linked domain"/>
    <property type="match status" value="1"/>
</dbReference>
<accession>A0AAX1N730</accession>
<dbReference type="InterPro" id="IPR001709">
    <property type="entry name" value="Flavoprot_Pyr_Nucl_cyt_Rdtase"/>
</dbReference>
<dbReference type="InterPro" id="IPR050415">
    <property type="entry name" value="MRET"/>
</dbReference>
<keyword evidence="7" id="KW-0408">Iron</keyword>
<dbReference type="InterPro" id="IPR036010">
    <property type="entry name" value="2Fe-2S_ferredoxin-like_sf"/>
</dbReference>
<keyword evidence="4" id="KW-0479">Metal-binding</keyword>
<dbReference type="InterPro" id="IPR012675">
    <property type="entry name" value="Beta-grasp_dom_sf"/>
</dbReference>
<keyword evidence="8" id="KW-0411">Iron-sulfur</keyword>
<dbReference type="GO" id="GO:0051537">
    <property type="term" value="F:2 iron, 2 sulfur cluster binding"/>
    <property type="evidence" value="ECO:0007669"/>
    <property type="project" value="UniProtKB-KW"/>
</dbReference>
<evidence type="ECO:0000256" key="3">
    <source>
        <dbReference type="ARBA" id="ARBA00022714"/>
    </source>
</evidence>
<dbReference type="PROSITE" id="PS51085">
    <property type="entry name" value="2FE2S_FER_2"/>
    <property type="match status" value="1"/>
</dbReference>
<dbReference type="Gene3D" id="3.10.20.30">
    <property type="match status" value="1"/>
</dbReference>
<organism evidence="11 12">
    <name type="scientific">Flammeovirga yaeyamensis</name>
    <dbReference type="NCBI Taxonomy" id="367791"/>
    <lineage>
        <taxon>Bacteria</taxon>
        <taxon>Pseudomonadati</taxon>
        <taxon>Bacteroidota</taxon>
        <taxon>Cytophagia</taxon>
        <taxon>Cytophagales</taxon>
        <taxon>Flammeovirgaceae</taxon>
        <taxon>Flammeovirga</taxon>
    </lineage>
</organism>
<dbReference type="InterPro" id="IPR008333">
    <property type="entry name" value="Cbr1-like_FAD-bd_dom"/>
</dbReference>
<dbReference type="GO" id="GO:0016491">
    <property type="term" value="F:oxidoreductase activity"/>
    <property type="evidence" value="ECO:0007669"/>
    <property type="project" value="UniProtKB-KW"/>
</dbReference>
<keyword evidence="6" id="KW-0560">Oxidoreductase</keyword>
<evidence type="ECO:0000313" key="11">
    <source>
        <dbReference type="EMBL" id="QWG03358.1"/>
    </source>
</evidence>
<reference evidence="11 12" key="1">
    <citation type="submission" date="2021-05" db="EMBL/GenBank/DDBJ databases">
        <title>Comparative genomic studies on the polysaccharide-degrading batcterial strains of the Flammeovirga genus.</title>
        <authorList>
            <person name="Zewei F."/>
            <person name="Zheng Z."/>
            <person name="Yu L."/>
            <person name="Ruyue G."/>
            <person name="Yanhong M."/>
            <person name="Yuanyuan C."/>
            <person name="Jingyan G."/>
            <person name="Wenjun H."/>
        </authorList>
    </citation>
    <scope>NUCLEOTIDE SEQUENCE [LARGE SCALE GENOMIC DNA]</scope>
    <source>
        <strain evidence="11 12">NBRC:100898</strain>
    </source>
</reference>
<comment type="cofactor">
    <cofactor evidence="1">
        <name>FAD</name>
        <dbReference type="ChEBI" id="CHEBI:57692"/>
    </cofactor>
</comment>
<evidence type="ECO:0000256" key="4">
    <source>
        <dbReference type="ARBA" id="ARBA00022723"/>
    </source>
</evidence>
<dbReference type="InterPro" id="IPR006058">
    <property type="entry name" value="2Fe2S_fd_BS"/>
</dbReference>
<feature type="domain" description="FAD-binding FR-type" evidence="10">
    <location>
        <begin position="2"/>
        <end position="105"/>
    </location>
</feature>
<evidence type="ECO:0000256" key="5">
    <source>
        <dbReference type="ARBA" id="ARBA00022827"/>
    </source>
</evidence>
<dbReference type="PROSITE" id="PS00197">
    <property type="entry name" value="2FE2S_FER_1"/>
    <property type="match status" value="1"/>
</dbReference>
<feature type="domain" description="2Fe-2S ferredoxin-type" evidence="9">
    <location>
        <begin position="264"/>
        <end position="352"/>
    </location>
</feature>
<dbReference type="InterPro" id="IPR001433">
    <property type="entry name" value="OxRdtase_FAD/NAD-bd"/>
</dbReference>
<keyword evidence="5" id="KW-0274">FAD</keyword>
<sequence length="352" mass="39687">MEKIIKLKVVDVVQETPDAISIHFKQPFFKKIKYTPGQFLTLLVNVDGKVERRCYSLNSAPKVDQTVSVTVKRIKDGKVSNFLFDNIKKGEKIKVLYPMGDFTIKPDAKLKRHIVLFGAGSGITPLISILKSILHLEPQSIVSLFYGNRDVESIIFNKDLMNYQNQFVDRLQLVHIIEQPGDFKECYKGRVERSQVAEYLKKIPKWAAEETEYFICGPSGMMIEAEEGLKAAGVDEKTIHIERFSAPPPSAQEMQKVGAFLENREMKIIRGGTEHTITVQAKSNILEAALDHKLSMPYVCMDGICGSCTAKVKQGEVYMRDGHVLSKEQQDEGYILPCICHPVSNDVVIEYA</sequence>
<dbReference type="Pfam" id="PF00111">
    <property type="entry name" value="Fer2"/>
    <property type="match status" value="1"/>
</dbReference>
<dbReference type="PRINTS" id="PR00410">
    <property type="entry name" value="PHEHYDRXLASE"/>
</dbReference>
<dbReference type="AlphaFoldDB" id="A0AAX1N730"/>
<evidence type="ECO:0000256" key="2">
    <source>
        <dbReference type="ARBA" id="ARBA00022630"/>
    </source>
</evidence>
<keyword evidence="2" id="KW-0285">Flavoprotein</keyword>
<dbReference type="GO" id="GO:0046872">
    <property type="term" value="F:metal ion binding"/>
    <property type="evidence" value="ECO:0007669"/>
    <property type="project" value="UniProtKB-KW"/>
</dbReference>
<dbReference type="CDD" id="cd06214">
    <property type="entry name" value="PA_degradation_oxidoreductase_like"/>
    <property type="match status" value="1"/>
</dbReference>
<dbReference type="EMBL" id="CP076132">
    <property type="protein sequence ID" value="QWG03358.1"/>
    <property type="molecule type" value="Genomic_DNA"/>
</dbReference>
<dbReference type="Pfam" id="PF00970">
    <property type="entry name" value="FAD_binding_6"/>
    <property type="match status" value="1"/>
</dbReference>
<dbReference type="RefSeq" id="WP_066208841.1">
    <property type="nucleotide sequence ID" value="NZ_CP076132.1"/>
</dbReference>
<dbReference type="SUPFAM" id="SSF63380">
    <property type="entry name" value="Riboflavin synthase domain-like"/>
    <property type="match status" value="1"/>
</dbReference>
<dbReference type="GO" id="GO:0050660">
    <property type="term" value="F:flavin adenine dinucleotide binding"/>
    <property type="evidence" value="ECO:0007669"/>
    <property type="project" value="TreeGrafter"/>
</dbReference>
<keyword evidence="3" id="KW-0001">2Fe-2S</keyword>
<dbReference type="Proteomes" id="UP000678679">
    <property type="component" value="Chromosome 1"/>
</dbReference>
<dbReference type="InterPro" id="IPR001041">
    <property type="entry name" value="2Fe-2S_ferredoxin-type"/>
</dbReference>
<evidence type="ECO:0000256" key="6">
    <source>
        <dbReference type="ARBA" id="ARBA00023002"/>
    </source>
</evidence>
<dbReference type="PANTHER" id="PTHR47354">
    <property type="entry name" value="NADH OXIDOREDUCTASE HCR"/>
    <property type="match status" value="1"/>
</dbReference>
<dbReference type="KEGG" id="fya:KMW28_07165"/>
<evidence type="ECO:0000313" key="12">
    <source>
        <dbReference type="Proteomes" id="UP000678679"/>
    </source>
</evidence>
<keyword evidence="12" id="KW-1185">Reference proteome</keyword>